<dbReference type="Proteomes" id="UP001597018">
    <property type="component" value="Unassembled WGS sequence"/>
</dbReference>
<organism evidence="5 6">
    <name type="scientific">Saccharopolyspora rosea</name>
    <dbReference type="NCBI Taxonomy" id="524884"/>
    <lineage>
        <taxon>Bacteria</taxon>
        <taxon>Bacillati</taxon>
        <taxon>Actinomycetota</taxon>
        <taxon>Actinomycetes</taxon>
        <taxon>Pseudonocardiales</taxon>
        <taxon>Pseudonocardiaceae</taxon>
        <taxon>Saccharopolyspora</taxon>
    </lineage>
</organism>
<comment type="caution">
    <text evidence="5">The sequence shown here is derived from an EMBL/GenBank/DDBJ whole genome shotgun (WGS) entry which is preliminary data.</text>
</comment>
<keyword evidence="6" id="KW-1185">Reference proteome</keyword>
<dbReference type="SMART" id="SM00797">
    <property type="entry name" value="AHS2"/>
    <property type="match status" value="1"/>
</dbReference>
<dbReference type="InterPro" id="IPR052708">
    <property type="entry name" value="PxpC"/>
</dbReference>
<dbReference type="SUPFAM" id="SSF50891">
    <property type="entry name" value="Cyclophilin-like"/>
    <property type="match status" value="1"/>
</dbReference>
<protein>
    <submittedName>
        <fullName evidence="5">Biotin-dependent carboxyltransferase family protein</fullName>
    </submittedName>
</protein>
<dbReference type="PANTHER" id="PTHR43309">
    <property type="entry name" value="5-OXOPROLINASE SUBUNIT C"/>
    <property type="match status" value="1"/>
</dbReference>
<evidence type="ECO:0000259" key="4">
    <source>
        <dbReference type="SMART" id="SM00797"/>
    </source>
</evidence>
<gene>
    <name evidence="5" type="ORF">ACFQ16_13730</name>
</gene>
<proteinExistence type="predicted"/>
<dbReference type="EMBL" id="JBHTIW010000008">
    <property type="protein sequence ID" value="MFD0920809.1"/>
    <property type="molecule type" value="Genomic_DNA"/>
</dbReference>
<accession>A0ABW3FSS8</accession>
<evidence type="ECO:0000313" key="5">
    <source>
        <dbReference type="EMBL" id="MFD0920809.1"/>
    </source>
</evidence>
<dbReference type="InterPro" id="IPR003778">
    <property type="entry name" value="CT_A_B"/>
</dbReference>
<dbReference type="PANTHER" id="PTHR43309:SF3">
    <property type="entry name" value="5-OXOPROLINASE SUBUNIT C"/>
    <property type="match status" value="1"/>
</dbReference>
<evidence type="ECO:0000256" key="1">
    <source>
        <dbReference type="ARBA" id="ARBA00022741"/>
    </source>
</evidence>
<reference evidence="6" key="1">
    <citation type="journal article" date="2019" name="Int. J. Syst. Evol. Microbiol.">
        <title>The Global Catalogue of Microorganisms (GCM) 10K type strain sequencing project: providing services to taxonomists for standard genome sequencing and annotation.</title>
        <authorList>
            <consortium name="The Broad Institute Genomics Platform"/>
            <consortium name="The Broad Institute Genome Sequencing Center for Infectious Disease"/>
            <person name="Wu L."/>
            <person name="Ma J."/>
        </authorList>
    </citation>
    <scope>NUCLEOTIDE SEQUENCE [LARGE SCALE GENOMIC DNA]</scope>
    <source>
        <strain evidence="6">CCUG 56401</strain>
    </source>
</reference>
<evidence type="ECO:0000313" key="6">
    <source>
        <dbReference type="Proteomes" id="UP001597018"/>
    </source>
</evidence>
<sequence>MSGAVAALEVVDPGVQTTVQDWPGRPGLQRRGFFPSGPVDHLAFRVANLLVGNDVGAAALEIPMGRFAARVAADGVVALCGADGAAPVLNGEPVPLWEGFDVRAGDRLTCGPAKGPGFRLYLAFSGGFEVPEVLGSRATHLVAGIGGVDGRALVRHDVLTARPVRRPRRRRVPQALRPAYAEHWEIEVMRGPHADPDFLTSADWAEFVSATWRVGLNSDRVVTRLGPHRFTWSRADGGAAGAHPSNVLDGGYPLGGVHINGDTPMILGPDGPTSGGFAVVATVVHAGLWRVGQLRPGRDTVRFREVDLDRAQSLAEHVEYVLDPRNLDEV</sequence>
<dbReference type="InterPro" id="IPR029000">
    <property type="entry name" value="Cyclophilin-like_dom_sf"/>
</dbReference>
<dbReference type="RefSeq" id="WP_263246934.1">
    <property type="nucleotide sequence ID" value="NZ_BAABLT010000006.1"/>
</dbReference>
<evidence type="ECO:0000256" key="3">
    <source>
        <dbReference type="ARBA" id="ARBA00022840"/>
    </source>
</evidence>
<keyword evidence="3" id="KW-0067">ATP-binding</keyword>
<dbReference type="Gene3D" id="2.40.100.10">
    <property type="entry name" value="Cyclophilin-like"/>
    <property type="match status" value="1"/>
</dbReference>
<dbReference type="NCBIfam" id="TIGR00724">
    <property type="entry name" value="urea_amlyse_rel"/>
    <property type="match status" value="1"/>
</dbReference>
<name>A0ABW3FSS8_9PSEU</name>
<dbReference type="Pfam" id="PF02626">
    <property type="entry name" value="CT_A_B"/>
    <property type="match status" value="1"/>
</dbReference>
<keyword evidence="2" id="KW-0378">Hydrolase</keyword>
<evidence type="ECO:0000256" key="2">
    <source>
        <dbReference type="ARBA" id="ARBA00022801"/>
    </source>
</evidence>
<keyword evidence="1" id="KW-0547">Nucleotide-binding</keyword>
<feature type="domain" description="Carboxyltransferase" evidence="4">
    <location>
        <begin position="30"/>
        <end position="320"/>
    </location>
</feature>